<feature type="signal peptide" evidence="4">
    <location>
        <begin position="1"/>
        <end position="34"/>
    </location>
</feature>
<dbReference type="GO" id="GO:0004674">
    <property type="term" value="F:protein serine/threonine kinase activity"/>
    <property type="evidence" value="ECO:0007669"/>
    <property type="project" value="TreeGrafter"/>
</dbReference>
<dbReference type="AlphaFoldDB" id="A0A5N5IY34"/>
<evidence type="ECO:0000259" key="5">
    <source>
        <dbReference type="PROSITE" id="PS50234"/>
    </source>
</evidence>
<organism evidence="6 7">
    <name type="scientific">Flagellimonas hadalis</name>
    <dbReference type="NCBI Taxonomy" id="2597517"/>
    <lineage>
        <taxon>Bacteria</taxon>
        <taxon>Pseudomonadati</taxon>
        <taxon>Bacteroidota</taxon>
        <taxon>Flavobacteriia</taxon>
        <taxon>Flavobacteriales</taxon>
        <taxon>Flavobacteriaceae</taxon>
        <taxon>Flagellimonas</taxon>
    </lineage>
</organism>
<dbReference type="SUPFAM" id="SSF53300">
    <property type="entry name" value="vWA-like"/>
    <property type="match status" value="1"/>
</dbReference>
<comment type="caution">
    <text evidence="6">The sequence shown here is derived from an EMBL/GenBank/DDBJ whole genome shotgun (WGS) entry which is preliminary data.</text>
</comment>
<evidence type="ECO:0000256" key="2">
    <source>
        <dbReference type="ARBA" id="ARBA00022525"/>
    </source>
</evidence>
<dbReference type="InterPro" id="IPR052969">
    <property type="entry name" value="Thr-specific_kinase-like"/>
</dbReference>
<evidence type="ECO:0000256" key="1">
    <source>
        <dbReference type="ARBA" id="ARBA00004613"/>
    </source>
</evidence>
<keyword evidence="7" id="KW-1185">Reference proteome</keyword>
<dbReference type="Pfam" id="PF13715">
    <property type="entry name" value="CarbopepD_reg_2"/>
    <property type="match status" value="1"/>
</dbReference>
<dbReference type="FunFam" id="2.60.40.1120:FF:000003">
    <property type="entry name" value="Outer membrane protein Omp121"/>
    <property type="match status" value="1"/>
</dbReference>
<feature type="chain" id="PRO_5024299339" evidence="4">
    <location>
        <begin position="35"/>
        <end position="498"/>
    </location>
</feature>
<evidence type="ECO:0000313" key="6">
    <source>
        <dbReference type="EMBL" id="KAB5491598.1"/>
    </source>
</evidence>
<dbReference type="SMART" id="SM00327">
    <property type="entry name" value="VWA"/>
    <property type="match status" value="1"/>
</dbReference>
<keyword evidence="3 4" id="KW-0732">Signal</keyword>
<dbReference type="Pfam" id="PF25106">
    <property type="entry name" value="VWA_4"/>
    <property type="match status" value="1"/>
</dbReference>
<dbReference type="PANTHER" id="PTHR47763">
    <property type="entry name" value="ALPHA-PROTEIN KINASE VWKA"/>
    <property type="match status" value="1"/>
</dbReference>
<dbReference type="OrthoDB" id="9805121at2"/>
<feature type="domain" description="VWFA" evidence="5">
    <location>
        <begin position="295"/>
        <end position="479"/>
    </location>
</feature>
<dbReference type="InterPro" id="IPR056861">
    <property type="entry name" value="HMCN1-like_VWA"/>
</dbReference>
<dbReference type="CDD" id="cd00198">
    <property type="entry name" value="vWFA"/>
    <property type="match status" value="1"/>
</dbReference>
<dbReference type="InterPro" id="IPR036465">
    <property type="entry name" value="vWFA_dom_sf"/>
</dbReference>
<dbReference type="InterPro" id="IPR008969">
    <property type="entry name" value="CarboxyPept-like_regulatory"/>
</dbReference>
<dbReference type="EMBL" id="VNIK02000001">
    <property type="protein sequence ID" value="KAB5491598.1"/>
    <property type="molecule type" value="Genomic_DNA"/>
</dbReference>
<dbReference type="Proteomes" id="UP000319204">
    <property type="component" value="Unassembled WGS sequence"/>
</dbReference>
<sequence length="498" mass="55729">MVFHDRLVVNLKTVSIMKNQVLLFLLAFCLQVTAQEHLVSGVVTDATNTPIPGVNVTVKGTSKGTTTNFDGEYSIVAQKDQTLVFSFIGFKTLEVKIGESKTVDVQMEESHEVLEEVVIMGYGTKKSERSLSYAVSDVVEGKVAGVSVTRGGDPKGYGNYRSGTLTAGEINDIENFDEWQDIIREKEFQKIKKDWGFYLENKLIVTVKDKNGNGINNAKVSLYSANELANTPEMTAKTDVFGKSILFKDAKCNDNSDYYYVQVIHNDKLFGKKIKSNVKKVDFSTEDLSSCNNLDIMFTIDATGSMGDEMEYLKEELRDIIGRIDNNVGEKRIAMTFYRDEGDEYVVKDFDFTSNLNEAQINLNKQYASGGGDYEEAVEKALKMAMSKSWNENARARLMFLLLDAPPHLTEENIETIHQQIKIAQKDGIKIIPVVASGADKTVEMLMRFFSISTNGTYVFLTDDSGVGNPHLKPTTSKYEVEKLNDLIVRLIKKYANV</sequence>
<dbReference type="PROSITE" id="PS50234">
    <property type="entry name" value="VWFA"/>
    <property type="match status" value="1"/>
</dbReference>
<evidence type="ECO:0000256" key="3">
    <source>
        <dbReference type="ARBA" id="ARBA00022729"/>
    </source>
</evidence>
<dbReference type="Gene3D" id="2.60.40.1120">
    <property type="entry name" value="Carboxypeptidase-like, regulatory domain"/>
    <property type="match status" value="1"/>
</dbReference>
<proteinExistence type="predicted"/>
<dbReference type="Gene3D" id="3.40.50.410">
    <property type="entry name" value="von Willebrand factor, type A domain"/>
    <property type="match status" value="1"/>
</dbReference>
<reference evidence="6" key="1">
    <citation type="submission" date="2019-10" db="EMBL/GenBank/DDBJ databases">
        <title>Muricauda hadale sp. nov., a piezophilic bacterium isolated from hadopelagic water of the Mariana Trench.</title>
        <authorList>
            <person name="Wei Y."/>
        </authorList>
    </citation>
    <scope>NUCLEOTIDE SEQUENCE [LARGE SCALE GENOMIC DNA]</scope>
    <source>
        <strain evidence="6">MT-229</strain>
    </source>
</reference>
<keyword evidence="2" id="KW-0964">Secreted</keyword>
<dbReference type="SUPFAM" id="SSF49464">
    <property type="entry name" value="Carboxypeptidase regulatory domain-like"/>
    <property type="match status" value="1"/>
</dbReference>
<name>A0A5N5IY34_9FLAO</name>
<comment type="subcellular location">
    <subcellularLocation>
        <location evidence="1">Secreted</location>
    </subcellularLocation>
</comment>
<dbReference type="PANTHER" id="PTHR47763:SF1">
    <property type="entry name" value="DUF659 DOMAIN-CONTAINING PROTEIN"/>
    <property type="match status" value="1"/>
</dbReference>
<dbReference type="GO" id="GO:0005737">
    <property type="term" value="C:cytoplasm"/>
    <property type="evidence" value="ECO:0007669"/>
    <property type="project" value="TreeGrafter"/>
</dbReference>
<evidence type="ECO:0000256" key="4">
    <source>
        <dbReference type="SAM" id="SignalP"/>
    </source>
</evidence>
<evidence type="ECO:0000313" key="7">
    <source>
        <dbReference type="Proteomes" id="UP000319204"/>
    </source>
</evidence>
<accession>A0A5N5IY34</accession>
<dbReference type="InterPro" id="IPR002035">
    <property type="entry name" value="VWF_A"/>
</dbReference>
<gene>
    <name evidence="6" type="ORF">FOT42_001225</name>
</gene>
<protein>
    <submittedName>
        <fullName evidence="6">VWA domain-containing protein</fullName>
    </submittedName>
</protein>